<evidence type="ECO:0000313" key="7">
    <source>
        <dbReference type="Proteomes" id="UP000019205"/>
    </source>
</evidence>
<dbReference type="Proteomes" id="UP000019205">
    <property type="component" value="Chromosome"/>
</dbReference>
<dbReference type="SUPFAM" id="SSF53850">
    <property type="entry name" value="Periplasmic binding protein-like II"/>
    <property type="match status" value="1"/>
</dbReference>
<protein>
    <submittedName>
        <fullName evidence="6">Transcriptional regulator, LysR family</fullName>
    </submittedName>
</protein>
<dbReference type="STRING" id="314285.KT71_10497"/>
<dbReference type="InterPro" id="IPR037402">
    <property type="entry name" value="YidZ_PBP2"/>
</dbReference>
<dbReference type="InterPro" id="IPR050389">
    <property type="entry name" value="LysR-type_TF"/>
</dbReference>
<organism evidence="6 7">
    <name type="scientific">Congregibacter litoralis KT71</name>
    <dbReference type="NCBI Taxonomy" id="314285"/>
    <lineage>
        <taxon>Bacteria</taxon>
        <taxon>Pseudomonadati</taxon>
        <taxon>Pseudomonadota</taxon>
        <taxon>Gammaproteobacteria</taxon>
        <taxon>Cellvibrionales</taxon>
        <taxon>Halieaceae</taxon>
        <taxon>Congregibacter</taxon>
    </lineage>
</organism>
<dbReference type="PANTHER" id="PTHR30118">
    <property type="entry name" value="HTH-TYPE TRANSCRIPTIONAL REGULATOR LEUO-RELATED"/>
    <property type="match status" value="1"/>
</dbReference>
<comment type="caution">
    <text evidence="6">The sequence shown here is derived from an EMBL/GenBank/DDBJ whole genome shotgun (WGS) entry which is preliminary data.</text>
</comment>
<name>A4A5I0_9GAMM</name>
<dbReference type="Gene3D" id="1.10.10.10">
    <property type="entry name" value="Winged helix-like DNA-binding domain superfamily/Winged helix DNA-binding domain"/>
    <property type="match status" value="1"/>
</dbReference>
<dbReference type="GO" id="GO:0003677">
    <property type="term" value="F:DNA binding"/>
    <property type="evidence" value="ECO:0007669"/>
    <property type="project" value="UniProtKB-KW"/>
</dbReference>
<dbReference type="CDD" id="cd08417">
    <property type="entry name" value="PBP2_Nitroaromatics_like"/>
    <property type="match status" value="1"/>
</dbReference>
<dbReference type="InterPro" id="IPR036390">
    <property type="entry name" value="WH_DNA-bd_sf"/>
</dbReference>
<dbReference type="PROSITE" id="PS50931">
    <property type="entry name" value="HTH_LYSR"/>
    <property type="match status" value="1"/>
</dbReference>
<evidence type="ECO:0000259" key="5">
    <source>
        <dbReference type="PROSITE" id="PS50931"/>
    </source>
</evidence>
<comment type="similarity">
    <text evidence="1">Belongs to the LysR transcriptional regulatory family.</text>
</comment>
<evidence type="ECO:0000313" key="6">
    <source>
        <dbReference type="EMBL" id="EAQ99051.1"/>
    </source>
</evidence>
<keyword evidence="3" id="KW-0238">DNA-binding</keyword>
<dbReference type="InterPro" id="IPR036388">
    <property type="entry name" value="WH-like_DNA-bd_sf"/>
</dbReference>
<evidence type="ECO:0000256" key="1">
    <source>
        <dbReference type="ARBA" id="ARBA00009437"/>
    </source>
</evidence>
<dbReference type="AlphaFoldDB" id="A4A5I0"/>
<dbReference type="Pfam" id="PF00126">
    <property type="entry name" value="HTH_1"/>
    <property type="match status" value="1"/>
</dbReference>
<dbReference type="HOGENOM" id="CLU_039613_39_3_6"/>
<dbReference type="InterPro" id="IPR000847">
    <property type="entry name" value="LysR_HTH_N"/>
</dbReference>
<sequence>MDGRGQRAGRPKYKGLAERRHHRDTVTLVQLPVARMNLHRIDLNLLVYLDALLRERNVTQAAQQLNLSQPAMSNGLRRLRTLFDDPLLVRTSEGMTPTERALELEPLVRDALSRIDQAVQPRSAFHPEEAQGVFRIMASDYAESTLFPQVLGKLRHEAPGITLDIMTPSDVSFLDVERGKVDMVINRFDSMPQSFHQIPLWDDSFSCLLSTHHPILDDFTLEKYLESDHVWVSKTGMGVGVGVNPDDVQRLGWVDAALNRLGKKRQIRVFTRHYQAAMTLAEHNDLIVTLPTRAALLKRDNPRLVRRDPPMEIPPLELKMAWSPLLQHNPGNRWLRKLIVETARHIVSTDKIAADKVASDKSA</sequence>
<dbReference type="GO" id="GO:0003700">
    <property type="term" value="F:DNA-binding transcription factor activity"/>
    <property type="evidence" value="ECO:0007669"/>
    <property type="project" value="InterPro"/>
</dbReference>
<reference evidence="6 7" key="2">
    <citation type="journal article" date="2009" name="PLoS ONE">
        <title>The photosynthetic apparatus and its regulation in the aerobic gammaproteobacterium Congregibacter litoralis gen. nov., sp. nov.</title>
        <authorList>
            <person name="Spring S."/>
            <person name="Lunsdorf H."/>
            <person name="Fuchs B.M."/>
            <person name="Tindall B.J."/>
        </authorList>
    </citation>
    <scope>NUCLEOTIDE SEQUENCE [LARGE SCALE GENOMIC DNA]</scope>
    <source>
        <strain evidence="6">KT71</strain>
    </source>
</reference>
<dbReference type="EMBL" id="AAOA02000003">
    <property type="protein sequence ID" value="EAQ99051.1"/>
    <property type="molecule type" value="Genomic_DNA"/>
</dbReference>
<keyword evidence="4" id="KW-0804">Transcription</keyword>
<dbReference type="PRINTS" id="PR00039">
    <property type="entry name" value="HTHLYSR"/>
</dbReference>
<accession>A4A5I0</accession>
<dbReference type="Gene3D" id="3.40.190.10">
    <property type="entry name" value="Periplasmic binding protein-like II"/>
    <property type="match status" value="2"/>
</dbReference>
<evidence type="ECO:0000256" key="3">
    <source>
        <dbReference type="ARBA" id="ARBA00023125"/>
    </source>
</evidence>
<feature type="domain" description="HTH lysR-type" evidence="5">
    <location>
        <begin position="41"/>
        <end position="98"/>
    </location>
</feature>
<dbReference type="PANTHER" id="PTHR30118:SF15">
    <property type="entry name" value="TRANSCRIPTIONAL REGULATORY PROTEIN"/>
    <property type="match status" value="1"/>
</dbReference>
<evidence type="ECO:0000256" key="2">
    <source>
        <dbReference type="ARBA" id="ARBA00023015"/>
    </source>
</evidence>
<dbReference type="InterPro" id="IPR005119">
    <property type="entry name" value="LysR_subst-bd"/>
</dbReference>
<dbReference type="SUPFAM" id="SSF46785">
    <property type="entry name" value="Winged helix' DNA-binding domain"/>
    <property type="match status" value="1"/>
</dbReference>
<evidence type="ECO:0000256" key="4">
    <source>
        <dbReference type="ARBA" id="ARBA00023163"/>
    </source>
</evidence>
<dbReference type="Pfam" id="PF03466">
    <property type="entry name" value="LysR_substrate"/>
    <property type="match status" value="1"/>
</dbReference>
<dbReference type="eggNOG" id="COG0583">
    <property type="taxonomic scope" value="Bacteria"/>
</dbReference>
<reference evidence="6 7" key="1">
    <citation type="journal article" date="2007" name="Proc. Natl. Acad. Sci. U.S.A.">
        <title>Characterization of a marine gammaproteobacterium capable of aerobic anoxygenic photosynthesis.</title>
        <authorList>
            <person name="Fuchs B.M."/>
            <person name="Spring S."/>
            <person name="Teeling H."/>
            <person name="Quast C."/>
            <person name="Wulf J."/>
            <person name="Schattenhofer M."/>
            <person name="Yan S."/>
            <person name="Ferriera S."/>
            <person name="Johnson J."/>
            <person name="Glockner F.O."/>
            <person name="Amann R."/>
        </authorList>
    </citation>
    <scope>NUCLEOTIDE SEQUENCE [LARGE SCALE GENOMIC DNA]</scope>
    <source>
        <strain evidence="6">KT71</strain>
    </source>
</reference>
<keyword evidence="7" id="KW-1185">Reference proteome</keyword>
<proteinExistence type="inferred from homology"/>
<keyword evidence="2" id="KW-0805">Transcription regulation</keyword>
<gene>
    <name evidence="6" type="ORF">KT71_10497</name>
</gene>